<gene>
    <name evidence="1" type="ORF">TIFTF001_031094</name>
</gene>
<accession>A0AA88DUN7</accession>
<name>A0AA88DUN7_FICCA</name>
<reference evidence="1" key="1">
    <citation type="submission" date="2023-07" db="EMBL/GenBank/DDBJ databases">
        <title>draft genome sequence of fig (Ficus carica).</title>
        <authorList>
            <person name="Takahashi T."/>
            <person name="Nishimura K."/>
        </authorList>
    </citation>
    <scope>NUCLEOTIDE SEQUENCE</scope>
</reference>
<keyword evidence="2" id="KW-1185">Reference proteome</keyword>
<sequence length="158" mass="17543">MREPVNLTAYFEREDSTTIRRTDQAREVSYTSIQSWPCSGTDLSNTFPTTAESLSDCVTLHHLSQADNSVGSPYSCLLVTQMAGHVVTVQWRPSIRTPGVCLPIGTTRNTTHHGHPRTQTCKGIYKSRSASLPQTPYGCLLYSKVFLFLQATRQSTTT</sequence>
<comment type="caution">
    <text evidence="1">The sequence shown here is derived from an EMBL/GenBank/DDBJ whole genome shotgun (WGS) entry which is preliminary data.</text>
</comment>
<dbReference type="EMBL" id="BTGU01000121">
    <property type="protein sequence ID" value="GMN62021.1"/>
    <property type="molecule type" value="Genomic_DNA"/>
</dbReference>
<protein>
    <submittedName>
        <fullName evidence="1">Uncharacterized protein</fullName>
    </submittedName>
</protein>
<organism evidence="1 2">
    <name type="scientific">Ficus carica</name>
    <name type="common">Common fig</name>
    <dbReference type="NCBI Taxonomy" id="3494"/>
    <lineage>
        <taxon>Eukaryota</taxon>
        <taxon>Viridiplantae</taxon>
        <taxon>Streptophyta</taxon>
        <taxon>Embryophyta</taxon>
        <taxon>Tracheophyta</taxon>
        <taxon>Spermatophyta</taxon>
        <taxon>Magnoliopsida</taxon>
        <taxon>eudicotyledons</taxon>
        <taxon>Gunneridae</taxon>
        <taxon>Pentapetalae</taxon>
        <taxon>rosids</taxon>
        <taxon>fabids</taxon>
        <taxon>Rosales</taxon>
        <taxon>Moraceae</taxon>
        <taxon>Ficeae</taxon>
        <taxon>Ficus</taxon>
    </lineage>
</organism>
<evidence type="ECO:0000313" key="1">
    <source>
        <dbReference type="EMBL" id="GMN62021.1"/>
    </source>
</evidence>
<evidence type="ECO:0000313" key="2">
    <source>
        <dbReference type="Proteomes" id="UP001187192"/>
    </source>
</evidence>
<dbReference type="Proteomes" id="UP001187192">
    <property type="component" value="Unassembled WGS sequence"/>
</dbReference>
<dbReference type="AlphaFoldDB" id="A0AA88DUN7"/>
<proteinExistence type="predicted"/>